<dbReference type="SUPFAM" id="SSF55486">
    <property type="entry name" value="Metalloproteases ('zincins'), catalytic domain"/>
    <property type="match status" value="1"/>
</dbReference>
<dbReference type="InterPro" id="IPR022454">
    <property type="entry name" value="CHP03883_F420-assoc"/>
</dbReference>
<organism evidence="1 2">
    <name type="scientific">Aeromicrobium piscarium</name>
    <dbReference type="NCBI Taxonomy" id="2590901"/>
    <lineage>
        <taxon>Bacteria</taxon>
        <taxon>Bacillati</taxon>
        <taxon>Actinomycetota</taxon>
        <taxon>Actinomycetes</taxon>
        <taxon>Propionibacteriales</taxon>
        <taxon>Nocardioidaceae</taxon>
        <taxon>Aeromicrobium</taxon>
    </lineage>
</organism>
<dbReference type="Proteomes" id="UP000316988">
    <property type="component" value="Unassembled WGS sequence"/>
</dbReference>
<dbReference type="AlphaFoldDB" id="A0A554SBJ4"/>
<dbReference type="InterPro" id="IPR018766">
    <property type="entry name" value="Zinicin_2"/>
</dbReference>
<dbReference type="EMBL" id="VLNT01000005">
    <property type="protein sequence ID" value="TSD63707.1"/>
    <property type="molecule type" value="Genomic_DNA"/>
</dbReference>
<name>A0A554SBJ4_9ACTN</name>
<dbReference type="Pfam" id="PF10103">
    <property type="entry name" value="Zincin_2"/>
    <property type="match status" value="1"/>
</dbReference>
<evidence type="ECO:0000313" key="2">
    <source>
        <dbReference type="Proteomes" id="UP000316988"/>
    </source>
</evidence>
<gene>
    <name evidence="1" type="ORF">FNM00_08885</name>
</gene>
<dbReference type="NCBIfam" id="TIGR03883">
    <property type="entry name" value="DUF2342_F420"/>
    <property type="match status" value="1"/>
</dbReference>
<keyword evidence="1" id="KW-0645">Protease</keyword>
<dbReference type="GO" id="GO:0008237">
    <property type="term" value="F:metallopeptidase activity"/>
    <property type="evidence" value="ECO:0007669"/>
    <property type="project" value="UniProtKB-KW"/>
</dbReference>
<keyword evidence="2" id="KW-1185">Reference proteome</keyword>
<dbReference type="OrthoDB" id="142939at2"/>
<comment type="caution">
    <text evidence="1">The sequence shown here is derived from an EMBL/GenBank/DDBJ whole genome shotgun (WGS) entry which is preliminary data.</text>
</comment>
<dbReference type="PANTHER" id="PTHR39420:SF1">
    <property type="entry name" value="HYDROLASE"/>
    <property type="match status" value="1"/>
</dbReference>
<dbReference type="PANTHER" id="PTHR39420">
    <property type="match status" value="1"/>
</dbReference>
<evidence type="ECO:0000313" key="1">
    <source>
        <dbReference type="EMBL" id="TSD63707.1"/>
    </source>
</evidence>
<proteinExistence type="predicted"/>
<dbReference type="Gene3D" id="1.20.150.30">
    <property type="entry name" value="Zincin-like metallopeptidase, N-terminal domain"/>
    <property type="match status" value="1"/>
</dbReference>
<sequence length="345" mass="37571">MIDWKLAQSTANRFIKPGPELDSAEVAEVVDELRAAARRSVAPVESYTGLVADAASPVLVVDRPRWVEANLSTFSRIMEPVVTSLTAEREPSPAARAVSAKASGVELGALMAFLSGKVLGQFDPFHVDGGVGGRLLLVAPNIVHVERELGADPSDFRQWVCLHEETHRAQFTGVPWMRGHLQGLLDEFVDATDTSEGAVSALVTEALPELVRIIRGESDKSLSDLFQNERQSRIVDQMTGLMSLLEGHADVVMDAAGPDLIASVASIRRKFDKRRSQGTGLAKILRRLLGLEAKMRQYRDGAVFVRKVTDRVGADGFAAVWSEPAHLPTKAEIDDPARWIARVHG</sequence>
<dbReference type="NCBIfam" id="TIGR03624">
    <property type="entry name" value="putative hydrolase"/>
    <property type="match status" value="1"/>
</dbReference>
<dbReference type="InterPro" id="IPR042271">
    <property type="entry name" value="Zinicin_2_N"/>
</dbReference>
<dbReference type="RefSeq" id="WP_143913075.1">
    <property type="nucleotide sequence ID" value="NZ_VLNT01000005.1"/>
</dbReference>
<dbReference type="GO" id="GO:0006508">
    <property type="term" value="P:proteolysis"/>
    <property type="evidence" value="ECO:0007669"/>
    <property type="project" value="UniProtKB-KW"/>
</dbReference>
<keyword evidence="1" id="KW-0482">Metalloprotease</keyword>
<keyword evidence="1" id="KW-0378">Hydrolase</keyword>
<reference evidence="1 2" key="1">
    <citation type="submission" date="2019-07" db="EMBL/GenBank/DDBJ databases">
        <authorList>
            <person name="Zhao L.H."/>
        </authorList>
    </citation>
    <scope>NUCLEOTIDE SEQUENCE [LARGE SCALE GENOMIC DNA]</scope>
    <source>
        <strain evidence="1 2">Co35</strain>
    </source>
</reference>
<protein>
    <submittedName>
        <fullName evidence="1">Zinc-dependent metalloprotease</fullName>
    </submittedName>
</protein>
<accession>A0A554SBJ4</accession>